<accession>A0A401UQJ3</accession>
<gene>
    <name evidence="2" type="ORF">Ctaglu_34130</name>
</gene>
<dbReference type="EMBL" id="BHYK01000021">
    <property type="protein sequence ID" value="GCD11790.1"/>
    <property type="molecule type" value="Genomic_DNA"/>
</dbReference>
<evidence type="ECO:0000256" key="1">
    <source>
        <dbReference type="SAM" id="MobiDB-lite"/>
    </source>
</evidence>
<evidence type="ECO:0000313" key="2">
    <source>
        <dbReference type="EMBL" id="GCD11790.1"/>
    </source>
</evidence>
<feature type="compositionally biased region" description="Basic and acidic residues" evidence="1">
    <location>
        <begin position="67"/>
        <end position="84"/>
    </location>
</feature>
<dbReference type="Gene3D" id="2.60.200.60">
    <property type="match status" value="1"/>
</dbReference>
<name>A0A401UQJ3_9CLOT</name>
<comment type="caution">
    <text evidence="2">The sequence shown here is derived from an EMBL/GenBank/DDBJ whole genome shotgun (WGS) entry which is preliminary data.</text>
</comment>
<dbReference type="AlphaFoldDB" id="A0A401UQJ3"/>
<reference evidence="2 3" key="1">
    <citation type="submission" date="2018-11" db="EMBL/GenBank/DDBJ databases">
        <title>Genome sequencing and assembly of Clostridium tagluense strain A121.</title>
        <authorList>
            <person name="Murakami T."/>
            <person name="Segawa T."/>
            <person name="Shcherbakova V.A."/>
            <person name="Mori H."/>
            <person name="Yoshimura Y."/>
        </authorList>
    </citation>
    <scope>NUCLEOTIDE SEQUENCE [LARGE SCALE GENOMIC DNA]</scope>
    <source>
        <strain evidence="2 3">A121</strain>
    </source>
</reference>
<feature type="region of interest" description="Disordered" evidence="1">
    <location>
        <begin position="67"/>
        <end position="91"/>
    </location>
</feature>
<dbReference type="Pfam" id="PF05488">
    <property type="entry name" value="PAAR_motif"/>
    <property type="match status" value="1"/>
</dbReference>
<dbReference type="RefSeq" id="WP_125003910.1">
    <property type="nucleotide sequence ID" value="NZ_BHYK01000021.1"/>
</dbReference>
<evidence type="ECO:0000313" key="3">
    <source>
        <dbReference type="Proteomes" id="UP000287872"/>
    </source>
</evidence>
<protein>
    <recommendedName>
        <fullName evidence="4">PAAR motif protein</fullName>
    </recommendedName>
</protein>
<dbReference type="InterPro" id="IPR008727">
    <property type="entry name" value="PAAR_motif"/>
</dbReference>
<evidence type="ECO:0008006" key="4">
    <source>
        <dbReference type="Google" id="ProtNLM"/>
    </source>
</evidence>
<proteinExistence type="predicted"/>
<dbReference type="OrthoDB" id="9807902at2"/>
<sequence length="132" mass="13965">MSGVASEGKEVEGDCNGDYESWEVVGSSEFGPIWGFVTRNENGTVSTTLKRGSSNVYINGKSASRKSDTMDLNKDYPNVRHHDPLSATGRISTGSSTVFVNGLAIARKGDTVTANGCSSVKIKQGSENVISN</sequence>
<dbReference type="Proteomes" id="UP000287872">
    <property type="component" value="Unassembled WGS sequence"/>
</dbReference>
<organism evidence="2 3">
    <name type="scientific">Clostridium tagluense</name>
    <dbReference type="NCBI Taxonomy" id="360422"/>
    <lineage>
        <taxon>Bacteria</taxon>
        <taxon>Bacillati</taxon>
        <taxon>Bacillota</taxon>
        <taxon>Clostridia</taxon>
        <taxon>Eubacteriales</taxon>
        <taxon>Clostridiaceae</taxon>
        <taxon>Clostridium</taxon>
    </lineage>
</organism>
<keyword evidence="3" id="KW-1185">Reference proteome</keyword>